<comment type="caution">
    <text evidence="1">Lacks conserved residue(s) required for the propagation of feature annotation.</text>
</comment>
<dbReference type="Gene3D" id="2.60.60.20">
    <property type="entry name" value="PLAT/LH2 domain"/>
    <property type="match status" value="1"/>
</dbReference>
<dbReference type="PANTHER" id="PTHR31718:SF0">
    <property type="entry name" value="PLAT DOMAIN-CONTAINING PROTEIN 2"/>
    <property type="match status" value="1"/>
</dbReference>
<dbReference type="PANTHER" id="PTHR31718">
    <property type="entry name" value="PLAT DOMAIN-CONTAINING PROTEIN"/>
    <property type="match status" value="1"/>
</dbReference>
<reference evidence="5" key="1">
    <citation type="submission" date="2018-04" db="EMBL/GenBank/DDBJ databases">
        <title>WGS assembly of Panicum hallii.</title>
        <authorList>
            <person name="Lovell J."/>
            <person name="Jenkins J."/>
            <person name="Lowry D."/>
            <person name="Mamidi S."/>
            <person name="Sreedasyam A."/>
            <person name="Weng X."/>
            <person name="Barry K."/>
            <person name="Bonette J."/>
            <person name="Campitelli B."/>
            <person name="Daum C."/>
            <person name="Gordon S."/>
            <person name="Gould B."/>
            <person name="Lipzen A."/>
            <person name="Macqueen A."/>
            <person name="Palacio-Mejia J."/>
            <person name="Plott C."/>
            <person name="Shakirov E."/>
            <person name="Shu S."/>
            <person name="Yoshinaga Y."/>
            <person name="Zane M."/>
            <person name="Rokhsar D."/>
            <person name="Grimwood J."/>
            <person name="Schmutz J."/>
            <person name="Juenger T."/>
        </authorList>
    </citation>
    <scope>NUCLEOTIDE SEQUENCE [LARGE SCALE GENOMIC DNA]</scope>
    <source>
        <strain evidence="5">FIL2</strain>
    </source>
</reference>
<name>A0A2S3HIY8_9POAL</name>
<dbReference type="Pfam" id="PF01477">
    <property type="entry name" value="PLAT"/>
    <property type="match status" value="1"/>
</dbReference>
<evidence type="ECO:0000256" key="1">
    <source>
        <dbReference type="PROSITE-ProRule" id="PRU00152"/>
    </source>
</evidence>
<evidence type="ECO:0000313" key="4">
    <source>
        <dbReference type="EMBL" id="PAN23862.1"/>
    </source>
</evidence>
<protein>
    <recommendedName>
        <fullName evidence="3">PLAT domain-containing protein</fullName>
    </recommendedName>
</protein>
<dbReference type="InterPro" id="IPR036392">
    <property type="entry name" value="PLAT/LH2_dom_sf"/>
</dbReference>
<dbReference type="Gramene" id="PAN23862">
    <property type="protein sequence ID" value="PAN23862"/>
    <property type="gene ID" value="PAHAL_4G125800"/>
</dbReference>
<dbReference type="InterPro" id="IPR001024">
    <property type="entry name" value="PLAT/LH2_dom"/>
</dbReference>
<feature type="signal peptide" evidence="2">
    <location>
        <begin position="1"/>
        <end position="21"/>
    </location>
</feature>
<feature type="domain" description="PLAT" evidence="3">
    <location>
        <begin position="55"/>
        <end position="178"/>
    </location>
</feature>
<accession>A0A2S3HIY8</accession>
<keyword evidence="2" id="KW-0732">Signal</keyword>
<sequence>MDALAMDKISIILVLLASSYGAVLQGHARPVLSSDNALLQRNDDETASVGATRNFTYLFEVQTGDMRLAGTDSQLTFTFSDTDSNSFELVYDGNGEIYQQFFERGQYNYDEFTKDIFMKPCRLKIKTDGRGAAPSWYCEWVKISVWGQRFEDHYEHRFIVQHWIGPNDPDPSELTVNDCNKASMASAKKNMPSSFSII</sequence>
<evidence type="ECO:0000259" key="3">
    <source>
        <dbReference type="PROSITE" id="PS50095"/>
    </source>
</evidence>
<dbReference type="SUPFAM" id="SSF49723">
    <property type="entry name" value="Lipase/lipooxygenase domain (PLAT/LH2 domain)"/>
    <property type="match status" value="1"/>
</dbReference>
<dbReference type="EMBL" id="CM008049">
    <property type="protein sequence ID" value="PAN23863.1"/>
    <property type="molecule type" value="Genomic_DNA"/>
</dbReference>
<dbReference type="AlphaFoldDB" id="A0A2S3HIY8"/>
<evidence type="ECO:0000313" key="5">
    <source>
        <dbReference type="EMBL" id="PAN23863.1"/>
    </source>
</evidence>
<gene>
    <name evidence="4" type="ORF">PAHAL_4G125800</name>
    <name evidence="5" type="ORF">PAHAL_4G125900</name>
</gene>
<proteinExistence type="predicted"/>
<dbReference type="EMBL" id="CM008049">
    <property type="protein sequence ID" value="PAN23862.1"/>
    <property type="molecule type" value="Genomic_DNA"/>
</dbReference>
<feature type="chain" id="PRO_5033321923" description="PLAT domain-containing protein" evidence="2">
    <location>
        <begin position="22"/>
        <end position="198"/>
    </location>
</feature>
<dbReference type="Proteomes" id="UP000243499">
    <property type="component" value="Chromosome 4"/>
</dbReference>
<organism evidence="5">
    <name type="scientific">Panicum hallii</name>
    <dbReference type="NCBI Taxonomy" id="206008"/>
    <lineage>
        <taxon>Eukaryota</taxon>
        <taxon>Viridiplantae</taxon>
        <taxon>Streptophyta</taxon>
        <taxon>Embryophyta</taxon>
        <taxon>Tracheophyta</taxon>
        <taxon>Spermatophyta</taxon>
        <taxon>Magnoliopsida</taxon>
        <taxon>Liliopsida</taxon>
        <taxon>Poales</taxon>
        <taxon>Poaceae</taxon>
        <taxon>PACMAD clade</taxon>
        <taxon>Panicoideae</taxon>
        <taxon>Panicodae</taxon>
        <taxon>Paniceae</taxon>
        <taxon>Panicinae</taxon>
        <taxon>Panicum</taxon>
        <taxon>Panicum sect. Panicum</taxon>
    </lineage>
</organism>
<dbReference type="Gramene" id="PAN23863">
    <property type="protein sequence ID" value="PAN23863"/>
    <property type="gene ID" value="PAHAL_4G125900"/>
</dbReference>
<dbReference type="PROSITE" id="PS50095">
    <property type="entry name" value="PLAT"/>
    <property type="match status" value="1"/>
</dbReference>
<evidence type="ECO:0000256" key="2">
    <source>
        <dbReference type="SAM" id="SignalP"/>
    </source>
</evidence>